<proteinExistence type="predicted"/>
<protein>
    <submittedName>
        <fullName evidence="2">Uncharacterized protein</fullName>
    </submittedName>
</protein>
<evidence type="ECO:0000313" key="3">
    <source>
        <dbReference type="Proteomes" id="UP000028481"/>
    </source>
</evidence>
<dbReference type="KEGG" id="tcm:HL41_07055"/>
<dbReference type="Proteomes" id="UP000028481">
    <property type="component" value="Chromosome"/>
</dbReference>
<dbReference type="STRING" id="289377.HL41_07055"/>
<accession>A0A075WU25</accession>
<keyword evidence="3" id="KW-1185">Reference proteome</keyword>
<dbReference type="HOGENOM" id="CLU_1834222_0_0_0"/>
<sequence>MIEKFTKEVVEVMSKEELQEAVLTLQLKLETAEKEIERLKVEAEIGKKYLEYLRAEAKRLINLVHKESPLLKLVDNADVDTLKQIIDDFSKKAKEIYKPSSTFATDTQKEPLQLTKEDLMKMSYKDLLKLAETFKTKELA</sequence>
<gene>
    <name evidence="2" type="ORF">HL41_07055</name>
</gene>
<name>A0A075WU25_9BACT</name>
<dbReference type="PaxDb" id="289377-HL41_07055"/>
<evidence type="ECO:0000256" key="1">
    <source>
        <dbReference type="SAM" id="Coils"/>
    </source>
</evidence>
<keyword evidence="1" id="KW-0175">Coiled coil</keyword>
<dbReference type="AlphaFoldDB" id="A0A075WU25"/>
<evidence type="ECO:0000313" key="2">
    <source>
        <dbReference type="EMBL" id="AIH04470.1"/>
    </source>
</evidence>
<dbReference type="RefSeq" id="WP_038061577.1">
    <property type="nucleotide sequence ID" value="NZ_CP008796.1"/>
</dbReference>
<dbReference type="EMBL" id="CP008796">
    <property type="protein sequence ID" value="AIH04470.1"/>
    <property type="molecule type" value="Genomic_DNA"/>
</dbReference>
<reference evidence="2 3" key="1">
    <citation type="journal article" date="2015" name="Genome Announc.">
        <title>Genome Sequence of a Sulfate-Reducing Thermophilic Bacterium, Thermodesulfobacterium commune DSM 2178T (Phylum Thermodesulfobacteria).</title>
        <authorList>
            <person name="Bhatnagar S."/>
            <person name="Badger J.H."/>
            <person name="Madupu R."/>
            <person name="Khouri H.M."/>
            <person name="O'Connor E.M."/>
            <person name="Robb F.T."/>
            <person name="Ward N.L."/>
            <person name="Eisen J.A."/>
        </authorList>
    </citation>
    <scope>NUCLEOTIDE SEQUENCE [LARGE SCALE GENOMIC DNA]</scope>
    <source>
        <strain evidence="2 3">DSM 2178</strain>
    </source>
</reference>
<organism evidence="2 3">
    <name type="scientific">Thermodesulfobacterium commune DSM 2178</name>
    <dbReference type="NCBI Taxonomy" id="289377"/>
    <lineage>
        <taxon>Bacteria</taxon>
        <taxon>Pseudomonadati</taxon>
        <taxon>Thermodesulfobacteriota</taxon>
        <taxon>Thermodesulfobacteria</taxon>
        <taxon>Thermodesulfobacteriales</taxon>
        <taxon>Thermodesulfobacteriaceae</taxon>
        <taxon>Thermodesulfobacterium</taxon>
    </lineage>
</organism>
<feature type="coiled-coil region" evidence="1">
    <location>
        <begin position="15"/>
        <end position="49"/>
    </location>
</feature>